<protein>
    <submittedName>
        <fullName evidence="3">Pilus assembly protein PilW</fullName>
    </submittedName>
</protein>
<keyword evidence="2" id="KW-0472">Membrane</keyword>
<evidence type="ECO:0000313" key="4">
    <source>
        <dbReference type="Proteomes" id="UP001208935"/>
    </source>
</evidence>
<reference evidence="4" key="1">
    <citation type="submission" date="2023-07" db="EMBL/GenBank/DDBJ databases">
        <title>Verminephrobacter genomes.</title>
        <authorList>
            <person name="Lund M.B."/>
        </authorList>
    </citation>
    <scope>NUCLEOTIDE SEQUENCE [LARGE SCALE GENOMIC DNA]</scope>
    <source>
        <strain evidence="4">AtM5-05</strain>
    </source>
</reference>
<keyword evidence="2" id="KW-0812">Transmembrane</keyword>
<dbReference type="Proteomes" id="UP001208935">
    <property type="component" value="Unassembled WGS sequence"/>
</dbReference>
<organism evidence="3 4">
    <name type="scientific">Verminephrobacter aporrectodeae subsp. tuberculatae</name>
    <dbReference type="NCBI Taxonomy" id="1110392"/>
    <lineage>
        <taxon>Bacteria</taxon>
        <taxon>Pseudomonadati</taxon>
        <taxon>Pseudomonadota</taxon>
        <taxon>Betaproteobacteria</taxon>
        <taxon>Burkholderiales</taxon>
        <taxon>Comamonadaceae</taxon>
        <taxon>Verminephrobacter</taxon>
    </lineage>
</organism>
<keyword evidence="2" id="KW-1133">Transmembrane helix</keyword>
<sequence>MPAPIPLRQQGLTIVELLVAMTISLMTVIAAAYVFLAARESQRAIDRNSNSRETGAFAMQLLGREIMNAGFYPATALKPTDLATPINLNDTLQKIYDTYPPPQSKPDRKATDWEDLDNGWPPVAFQTGIFGCDGGVFDVQTSSCPPENADAADTVVINYFTNDTQAMGLSGVGGRLDCTGNDVAPPEAEGDPRNNERKKNEGGDPSATPPISHGAINVNKPPQLPVFVSNRFTLKNLNIAVDQQRTAVRTKSLVCSGNGKSPHGSAADSDTYQSITSGLEDLQFTYGLAYEENAVKLLKFYKAANINPPSRWQNVSAVRVCLLTRTLGGNTRIADKSGAVRKYRDCSDTEKEQPANGTVTRHLEVFGLRNQLKQSY</sequence>
<dbReference type="EMBL" id="QZCW01000002">
    <property type="protein sequence ID" value="MCW5321504.1"/>
    <property type="molecule type" value="Genomic_DNA"/>
</dbReference>
<dbReference type="Pfam" id="PF07963">
    <property type="entry name" value="N_methyl"/>
    <property type="match status" value="1"/>
</dbReference>
<name>A0ABT3KT49_9BURK</name>
<feature type="compositionally biased region" description="Basic and acidic residues" evidence="1">
    <location>
        <begin position="190"/>
        <end position="202"/>
    </location>
</feature>
<dbReference type="InterPro" id="IPR032092">
    <property type="entry name" value="PilW"/>
</dbReference>
<dbReference type="InterPro" id="IPR012902">
    <property type="entry name" value="N_methyl_site"/>
</dbReference>
<accession>A0ABT3KT49</accession>
<gene>
    <name evidence="3" type="ORF">D5039_10190</name>
</gene>
<evidence type="ECO:0000256" key="2">
    <source>
        <dbReference type="SAM" id="Phobius"/>
    </source>
</evidence>
<comment type="caution">
    <text evidence="3">The sequence shown here is derived from an EMBL/GenBank/DDBJ whole genome shotgun (WGS) entry which is preliminary data.</text>
</comment>
<evidence type="ECO:0000256" key="1">
    <source>
        <dbReference type="SAM" id="MobiDB-lite"/>
    </source>
</evidence>
<evidence type="ECO:0000313" key="3">
    <source>
        <dbReference type="EMBL" id="MCW5321504.1"/>
    </source>
</evidence>
<dbReference type="Pfam" id="PF16074">
    <property type="entry name" value="PilW"/>
    <property type="match status" value="1"/>
</dbReference>
<feature type="transmembrane region" description="Helical" evidence="2">
    <location>
        <begin position="12"/>
        <end position="38"/>
    </location>
</feature>
<keyword evidence="4" id="KW-1185">Reference proteome</keyword>
<proteinExistence type="predicted"/>
<dbReference type="RefSeq" id="WP_265282160.1">
    <property type="nucleotide sequence ID" value="NZ_QZCW01000002.1"/>
</dbReference>
<feature type="region of interest" description="Disordered" evidence="1">
    <location>
        <begin position="177"/>
        <end position="215"/>
    </location>
</feature>